<comment type="caution">
    <text evidence="1">The sequence shown here is derived from an EMBL/GenBank/DDBJ whole genome shotgun (WGS) entry which is preliminary data.</text>
</comment>
<dbReference type="Proteomes" id="UP001331761">
    <property type="component" value="Unassembled WGS sequence"/>
</dbReference>
<accession>A0AAN8IA40</accession>
<gene>
    <name evidence="1" type="ORF">GCK32_010568</name>
</gene>
<evidence type="ECO:0000313" key="1">
    <source>
        <dbReference type="EMBL" id="KAK5964921.1"/>
    </source>
</evidence>
<proteinExistence type="predicted"/>
<reference evidence="1 2" key="1">
    <citation type="submission" date="2019-10" db="EMBL/GenBank/DDBJ databases">
        <title>Assembly and Annotation for the nematode Trichostrongylus colubriformis.</title>
        <authorList>
            <person name="Martin J."/>
        </authorList>
    </citation>
    <scope>NUCLEOTIDE SEQUENCE [LARGE SCALE GENOMIC DNA]</scope>
    <source>
        <strain evidence="1">G859</strain>
        <tissue evidence="1">Whole worm</tissue>
    </source>
</reference>
<name>A0AAN8IA40_TRICO</name>
<organism evidence="1 2">
    <name type="scientific">Trichostrongylus colubriformis</name>
    <name type="common">Black scour worm</name>
    <dbReference type="NCBI Taxonomy" id="6319"/>
    <lineage>
        <taxon>Eukaryota</taxon>
        <taxon>Metazoa</taxon>
        <taxon>Ecdysozoa</taxon>
        <taxon>Nematoda</taxon>
        <taxon>Chromadorea</taxon>
        <taxon>Rhabditida</taxon>
        <taxon>Rhabditina</taxon>
        <taxon>Rhabditomorpha</taxon>
        <taxon>Strongyloidea</taxon>
        <taxon>Trichostrongylidae</taxon>
        <taxon>Trichostrongylus</taxon>
    </lineage>
</organism>
<dbReference type="EMBL" id="WIXE01025200">
    <property type="protein sequence ID" value="KAK5964921.1"/>
    <property type="molecule type" value="Genomic_DNA"/>
</dbReference>
<protein>
    <submittedName>
        <fullName evidence="1">Uncharacterized protein</fullName>
    </submittedName>
</protein>
<dbReference type="AlphaFoldDB" id="A0AAN8IA40"/>
<keyword evidence="2" id="KW-1185">Reference proteome</keyword>
<evidence type="ECO:0000313" key="2">
    <source>
        <dbReference type="Proteomes" id="UP001331761"/>
    </source>
</evidence>
<sequence>MLEDETCGWYALYEGTLTVWEGVCSLKLNDVIFLFKIRNASQLLEIRLPPDVEVRKVCSDGYWECVEVTGTFEKSSSMFYYHADNTSNARVMLENLIGLTSTGIQSLNIRLDPDPLRQRNKKQISDRIAMWS</sequence>